<name>A0A927AZV9_9BACT</name>
<dbReference type="GO" id="GO:0006529">
    <property type="term" value="P:asparagine biosynthetic process"/>
    <property type="evidence" value="ECO:0007669"/>
    <property type="project" value="InterPro"/>
</dbReference>
<dbReference type="Pfam" id="PF13537">
    <property type="entry name" value="GATase_7"/>
    <property type="match status" value="1"/>
</dbReference>
<proteinExistence type="inferred from homology"/>
<dbReference type="Proteomes" id="UP000653797">
    <property type="component" value="Unassembled WGS sequence"/>
</dbReference>
<gene>
    <name evidence="8" type="ORF">IC230_08605</name>
</gene>
<dbReference type="InterPro" id="IPR001962">
    <property type="entry name" value="Asn_synthase"/>
</dbReference>
<dbReference type="GO" id="GO:0005524">
    <property type="term" value="F:ATP binding"/>
    <property type="evidence" value="ECO:0007669"/>
    <property type="project" value="UniProtKB-KW"/>
</dbReference>
<evidence type="ECO:0000256" key="2">
    <source>
        <dbReference type="ARBA" id="ARBA00005752"/>
    </source>
</evidence>
<comment type="catalytic activity">
    <reaction evidence="6">
        <text>L-aspartate + L-glutamine + ATP + H2O = L-asparagine + L-glutamate + AMP + diphosphate + H(+)</text>
        <dbReference type="Rhea" id="RHEA:12228"/>
        <dbReference type="ChEBI" id="CHEBI:15377"/>
        <dbReference type="ChEBI" id="CHEBI:15378"/>
        <dbReference type="ChEBI" id="CHEBI:29985"/>
        <dbReference type="ChEBI" id="CHEBI:29991"/>
        <dbReference type="ChEBI" id="CHEBI:30616"/>
        <dbReference type="ChEBI" id="CHEBI:33019"/>
        <dbReference type="ChEBI" id="CHEBI:58048"/>
        <dbReference type="ChEBI" id="CHEBI:58359"/>
        <dbReference type="ChEBI" id="CHEBI:456215"/>
        <dbReference type="EC" id="6.3.5.4"/>
    </reaction>
</comment>
<dbReference type="Gene3D" id="3.40.50.620">
    <property type="entry name" value="HUPs"/>
    <property type="match status" value="2"/>
</dbReference>
<dbReference type="GO" id="GO:0004066">
    <property type="term" value="F:asparagine synthase (glutamine-hydrolyzing) activity"/>
    <property type="evidence" value="ECO:0007669"/>
    <property type="project" value="UniProtKB-EC"/>
</dbReference>
<dbReference type="PANTHER" id="PTHR43284:SF1">
    <property type="entry name" value="ASPARAGINE SYNTHETASE"/>
    <property type="match status" value="1"/>
</dbReference>
<dbReference type="InterPro" id="IPR006426">
    <property type="entry name" value="Asn_synth_AEB"/>
</dbReference>
<dbReference type="Pfam" id="PF00733">
    <property type="entry name" value="Asn_synthase"/>
    <property type="match status" value="1"/>
</dbReference>
<evidence type="ECO:0000256" key="1">
    <source>
        <dbReference type="ARBA" id="ARBA00005187"/>
    </source>
</evidence>
<reference evidence="8" key="1">
    <citation type="submission" date="2020-09" db="EMBL/GenBank/DDBJ databases">
        <authorList>
            <person name="Kim M.K."/>
        </authorList>
    </citation>
    <scope>NUCLEOTIDE SEQUENCE</scope>
    <source>
        <strain evidence="8">BT704</strain>
    </source>
</reference>
<comment type="similarity">
    <text evidence="2">Belongs to the asparagine synthetase family.</text>
</comment>
<keyword evidence="4" id="KW-0547">Nucleotide-binding</keyword>
<evidence type="ECO:0000259" key="7">
    <source>
        <dbReference type="PROSITE" id="PS51278"/>
    </source>
</evidence>
<comment type="caution">
    <text evidence="8">The sequence shown here is derived from an EMBL/GenBank/DDBJ whole genome shotgun (WGS) entry which is preliminary data.</text>
</comment>
<dbReference type="AlphaFoldDB" id="A0A927AZV9"/>
<dbReference type="EMBL" id="JACXAA010000002">
    <property type="protein sequence ID" value="MBD2752946.1"/>
    <property type="molecule type" value="Genomic_DNA"/>
</dbReference>
<evidence type="ECO:0000256" key="5">
    <source>
        <dbReference type="ARBA" id="ARBA00022840"/>
    </source>
</evidence>
<evidence type="ECO:0000256" key="4">
    <source>
        <dbReference type="ARBA" id="ARBA00022741"/>
    </source>
</evidence>
<evidence type="ECO:0000256" key="6">
    <source>
        <dbReference type="ARBA" id="ARBA00048741"/>
    </source>
</evidence>
<keyword evidence="5" id="KW-0067">ATP-binding</keyword>
<feature type="domain" description="Glutamine amidotransferase type-2" evidence="7">
    <location>
        <begin position="1"/>
        <end position="189"/>
    </location>
</feature>
<evidence type="ECO:0000256" key="3">
    <source>
        <dbReference type="ARBA" id="ARBA00012737"/>
    </source>
</evidence>
<accession>A0A927AZV9</accession>
<dbReference type="SUPFAM" id="SSF52402">
    <property type="entry name" value="Adenine nucleotide alpha hydrolases-like"/>
    <property type="match status" value="1"/>
</dbReference>
<evidence type="ECO:0000313" key="8">
    <source>
        <dbReference type="EMBL" id="MBD2752946.1"/>
    </source>
</evidence>
<sequence>MGGIAGMIRFDGQAVDSTDSTNIIRLLKHRGNVLSQSIDNGLFIAFGGTIESHPNAPVFATVDADVFSAMFTEQPFTSGYLQTGATSFNNLNADFAVALWDAHQQTLYCARDAMGTKPLYYVHQPNRFFAFASEIKALTVLHEVAVKPNKHKFREYLTWPTVYVHYSAETFHETIYSVLPGHYLQVNSKTVTEHAYWQLDFTKFKGLHGIDDYSALFHDQFTVAIDSRMRGKKLVGSHLSGGLDSSSVSCVAQSLLIQQRRPTLHTFNIDTEQALAEEQAYVQAVVDQWHPIHHRVHPVNDVLDSVLNIHHLFDRPEQFIIPSSFHLSVSLKAQELGCDILLTGHDGDSVITTGFEFLDQLISTEQWDEFEQASRQFLAPRERNIYTLSDRWPQLTDQAKYEKYVLSVIGSHLKKQFRKQPLPAFITQMLDHKKRFGLSESAIMAYVYQRIKVKFNQQTTIDNALSEDFKREVPLRPQQSTEQLVKSLSAENHVAVEEILNNTNVICNEQMNHIGEYYGHTYSYPFFDKNVVELGLATPMSVRFYEGRGRGLIRHGLRNVLPSALLSRFTKANFVEYGTLAALQLYEATHDQFSAASHPIWEIIDRRTFSKIVAIVSNPRFPSSRKTRYNWLLSRIIYLSLWLGSLEKPS</sequence>
<dbReference type="PROSITE" id="PS51278">
    <property type="entry name" value="GATASE_TYPE_2"/>
    <property type="match status" value="1"/>
</dbReference>
<protein>
    <recommendedName>
        <fullName evidence="3">asparagine synthase (glutamine-hydrolyzing)</fullName>
        <ecNumber evidence="3">6.3.5.4</ecNumber>
    </recommendedName>
</protein>
<dbReference type="PANTHER" id="PTHR43284">
    <property type="entry name" value="ASPARAGINE SYNTHETASE (GLUTAMINE-HYDROLYZING)"/>
    <property type="match status" value="1"/>
</dbReference>
<dbReference type="InterPro" id="IPR051786">
    <property type="entry name" value="ASN_synthetase/amidase"/>
</dbReference>
<evidence type="ECO:0000313" key="9">
    <source>
        <dbReference type="Proteomes" id="UP000653797"/>
    </source>
</evidence>
<dbReference type="InterPro" id="IPR014729">
    <property type="entry name" value="Rossmann-like_a/b/a_fold"/>
</dbReference>
<dbReference type="RefSeq" id="WP_191038557.1">
    <property type="nucleotide sequence ID" value="NZ_JACXAA010000002.1"/>
</dbReference>
<organism evidence="8 9">
    <name type="scientific">Spirosoma validum</name>
    <dbReference type="NCBI Taxonomy" id="2771355"/>
    <lineage>
        <taxon>Bacteria</taxon>
        <taxon>Pseudomonadati</taxon>
        <taxon>Bacteroidota</taxon>
        <taxon>Cytophagia</taxon>
        <taxon>Cytophagales</taxon>
        <taxon>Cytophagaceae</taxon>
        <taxon>Spirosoma</taxon>
    </lineage>
</organism>
<dbReference type="InterPro" id="IPR017932">
    <property type="entry name" value="GATase_2_dom"/>
</dbReference>
<dbReference type="SUPFAM" id="SSF56235">
    <property type="entry name" value="N-terminal nucleophile aminohydrolases (Ntn hydrolases)"/>
    <property type="match status" value="1"/>
</dbReference>
<dbReference type="PIRSF" id="PIRSF001589">
    <property type="entry name" value="Asn_synthetase_glu-h"/>
    <property type="match status" value="1"/>
</dbReference>
<dbReference type="Gene3D" id="3.60.20.10">
    <property type="entry name" value="Glutamine Phosphoribosylpyrophosphate, subunit 1, domain 1"/>
    <property type="match status" value="1"/>
</dbReference>
<dbReference type="EC" id="6.3.5.4" evidence="3"/>
<keyword evidence="9" id="KW-1185">Reference proteome</keyword>
<dbReference type="InterPro" id="IPR029055">
    <property type="entry name" value="Ntn_hydrolases_N"/>
</dbReference>
<comment type="pathway">
    <text evidence="1">Amino-acid biosynthesis; L-asparagine biosynthesis; L-asparagine from L-aspartate (L-Gln route): step 1/1.</text>
</comment>